<keyword evidence="2" id="KW-1185">Reference proteome</keyword>
<dbReference type="PANTHER" id="PTHR47331">
    <property type="entry name" value="PHD-TYPE DOMAIN-CONTAINING PROTEIN"/>
    <property type="match status" value="1"/>
</dbReference>
<reference evidence="1" key="2">
    <citation type="journal article" date="2023" name="Science">
        <title>Genomic signatures of disease resistance in endangered staghorn corals.</title>
        <authorList>
            <person name="Vollmer S.V."/>
            <person name="Selwyn J.D."/>
            <person name="Despard B.A."/>
            <person name="Roesel C.L."/>
        </authorList>
    </citation>
    <scope>NUCLEOTIDE SEQUENCE</scope>
    <source>
        <strain evidence="1">K2</strain>
    </source>
</reference>
<organism evidence="1 2">
    <name type="scientific">Acropora cervicornis</name>
    <name type="common">Staghorn coral</name>
    <dbReference type="NCBI Taxonomy" id="6130"/>
    <lineage>
        <taxon>Eukaryota</taxon>
        <taxon>Metazoa</taxon>
        <taxon>Cnidaria</taxon>
        <taxon>Anthozoa</taxon>
        <taxon>Hexacorallia</taxon>
        <taxon>Scleractinia</taxon>
        <taxon>Astrocoeniina</taxon>
        <taxon>Acroporidae</taxon>
        <taxon>Acropora</taxon>
    </lineage>
</organism>
<dbReference type="InterPro" id="IPR036397">
    <property type="entry name" value="RNaseH_sf"/>
</dbReference>
<name>A0AAD9QQL5_ACRCE</name>
<dbReference type="PANTHER" id="PTHR47331:SF1">
    <property type="entry name" value="GAG-LIKE PROTEIN"/>
    <property type="match status" value="1"/>
</dbReference>
<comment type="caution">
    <text evidence="1">The sequence shown here is derived from an EMBL/GenBank/DDBJ whole genome shotgun (WGS) entry which is preliminary data.</text>
</comment>
<evidence type="ECO:0000313" key="2">
    <source>
        <dbReference type="Proteomes" id="UP001249851"/>
    </source>
</evidence>
<dbReference type="AlphaFoldDB" id="A0AAD9QQL5"/>
<reference evidence="1" key="1">
    <citation type="journal article" date="2023" name="G3 (Bethesda)">
        <title>Whole genome assembly and annotation of the endangered Caribbean coral Acropora cervicornis.</title>
        <authorList>
            <person name="Selwyn J.D."/>
            <person name="Vollmer S.V."/>
        </authorList>
    </citation>
    <scope>NUCLEOTIDE SEQUENCE</scope>
    <source>
        <strain evidence="1">K2</strain>
    </source>
</reference>
<evidence type="ECO:0000313" key="1">
    <source>
        <dbReference type="EMBL" id="KAK2565602.1"/>
    </source>
</evidence>
<accession>A0AAD9QQL5</accession>
<gene>
    <name evidence="1" type="ORF">P5673_010730</name>
</gene>
<sequence length="95" mass="10938">MGGVWERVIRSVRKVIRCLTKEQLVSGEALRTLMTETECILNGRPLTPSSDSPGDLEALTPNQLLLFQPNNTMPPGIFSKDDMYCRRRWRQIQYL</sequence>
<dbReference type="Gene3D" id="3.30.420.10">
    <property type="entry name" value="Ribonuclease H-like superfamily/Ribonuclease H"/>
    <property type="match status" value="1"/>
</dbReference>
<dbReference type="EMBL" id="JARQWQ010000019">
    <property type="protein sequence ID" value="KAK2565602.1"/>
    <property type="molecule type" value="Genomic_DNA"/>
</dbReference>
<protein>
    <submittedName>
        <fullName evidence="1">Uncharacterized protein</fullName>
    </submittedName>
</protein>
<dbReference type="GO" id="GO:0003676">
    <property type="term" value="F:nucleic acid binding"/>
    <property type="evidence" value="ECO:0007669"/>
    <property type="project" value="InterPro"/>
</dbReference>
<proteinExistence type="predicted"/>
<dbReference type="Proteomes" id="UP001249851">
    <property type="component" value="Unassembled WGS sequence"/>
</dbReference>